<evidence type="ECO:0000313" key="2">
    <source>
        <dbReference type="EMBL" id="RBL91189.1"/>
    </source>
</evidence>
<dbReference type="InterPro" id="IPR014710">
    <property type="entry name" value="RmlC-like_jellyroll"/>
</dbReference>
<name>A0A365XXS8_9BACT</name>
<proteinExistence type="predicted"/>
<evidence type="ECO:0000313" key="3">
    <source>
        <dbReference type="Proteomes" id="UP000253410"/>
    </source>
</evidence>
<dbReference type="InterPro" id="IPR011051">
    <property type="entry name" value="RmlC_Cupin_sf"/>
</dbReference>
<accession>A0A365XXS8</accession>
<protein>
    <recommendedName>
        <fullName evidence="1">Cupin type-2 domain-containing protein</fullName>
    </recommendedName>
</protein>
<dbReference type="Pfam" id="PF07883">
    <property type="entry name" value="Cupin_2"/>
    <property type="match status" value="1"/>
</dbReference>
<sequence length="185" mass="20881">MLSGVDTGNYAIIIINTAMITEELKALLANNPMPDTLAPTDRRRVYRGSTAVVNFLLTSKETNNALSIIDGTAMKGSEPPRHVHEYEDETFIIKEGEMDFYIGDQIIHAKAGDVVFAPRKVPHHFVVKSDYVKNMIVMTPGAFDQYFWYLSAPCGTEKTFVPQQQTSEEMKKWKDLVKLFGVDFL</sequence>
<evidence type="ECO:0000259" key="1">
    <source>
        <dbReference type="Pfam" id="PF07883"/>
    </source>
</evidence>
<dbReference type="Gene3D" id="2.60.120.10">
    <property type="entry name" value="Jelly Rolls"/>
    <property type="match status" value="1"/>
</dbReference>
<dbReference type="AlphaFoldDB" id="A0A365XXS8"/>
<dbReference type="PANTHER" id="PTHR36440:SF1">
    <property type="entry name" value="PUTATIVE (AFU_ORTHOLOGUE AFUA_8G07350)-RELATED"/>
    <property type="match status" value="1"/>
</dbReference>
<reference evidence="2 3" key="1">
    <citation type="submission" date="2018-05" db="EMBL/GenBank/DDBJ databases">
        <title>Chitinophaga sp. K3CV102501T nov., isolated from isolated from a monsoon evergreen broad-leaved forest soil.</title>
        <authorList>
            <person name="Lv Y."/>
        </authorList>
    </citation>
    <scope>NUCLEOTIDE SEQUENCE [LARGE SCALE GENOMIC DNA]</scope>
    <source>
        <strain evidence="2 3">GDMCC 1.1325</strain>
    </source>
</reference>
<dbReference type="PANTHER" id="PTHR36440">
    <property type="entry name" value="PUTATIVE (AFU_ORTHOLOGUE AFUA_8G07350)-RELATED"/>
    <property type="match status" value="1"/>
</dbReference>
<dbReference type="InterPro" id="IPR013096">
    <property type="entry name" value="Cupin_2"/>
</dbReference>
<dbReference type="SUPFAM" id="SSF51182">
    <property type="entry name" value="RmlC-like cupins"/>
    <property type="match status" value="1"/>
</dbReference>
<dbReference type="Proteomes" id="UP000253410">
    <property type="component" value="Unassembled WGS sequence"/>
</dbReference>
<organism evidence="2 3">
    <name type="scientific">Chitinophaga flava</name>
    <dbReference type="NCBI Taxonomy" id="2259036"/>
    <lineage>
        <taxon>Bacteria</taxon>
        <taxon>Pseudomonadati</taxon>
        <taxon>Bacteroidota</taxon>
        <taxon>Chitinophagia</taxon>
        <taxon>Chitinophagales</taxon>
        <taxon>Chitinophagaceae</taxon>
        <taxon>Chitinophaga</taxon>
    </lineage>
</organism>
<dbReference type="EMBL" id="QFFJ01000001">
    <property type="protein sequence ID" value="RBL91189.1"/>
    <property type="molecule type" value="Genomic_DNA"/>
</dbReference>
<comment type="caution">
    <text evidence="2">The sequence shown here is derived from an EMBL/GenBank/DDBJ whole genome shotgun (WGS) entry which is preliminary data.</text>
</comment>
<feature type="domain" description="Cupin type-2" evidence="1">
    <location>
        <begin position="75"/>
        <end position="130"/>
    </location>
</feature>
<dbReference type="InterPro" id="IPR053146">
    <property type="entry name" value="QDO-like"/>
</dbReference>
<gene>
    <name evidence="2" type="ORF">DF182_00765</name>
</gene>
<keyword evidence="3" id="KW-1185">Reference proteome</keyword>